<accession>A0AAV4H1I3</accession>
<dbReference type="AlphaFoldDB" id="A0AAV4H1I3"/>
<keyword evidence="2" id="KW-1185">Reference proteome</keyword>
<evidence type="ECO:0000313" key="1">
    <source>
        <dbReference type="EMBL" id="GFR91083.1"/>
    </source>
</evidence>
<dbReference type="Proteomes" id="UP000762676">
    <property type="component" value="Unassembled WGS sequence"/>
</dbReference>
<name>A0AAV4H1I3_9GAST</name>
<protein>
    <submittedName>
        <fullName evidence="1">Uncharacterized protein</fullName>
    </submittedName>
</protein>
<dbReference type="EMBL" id="BMAT01005321">
    <property type="protein sequence ID" value="GFR91083.1"/>
    <property type="molecule type" value="Genomic_DNA"/>
</dbReference>
<sequence>MNRTPELLVYGLKSFTAEGSLKTLHNYPSRPMHTKASLIHISEHHNTGLLGARILTFYKCQDLGTHFKGGLTEESVDKLLSYGGCNMRRGWESNP</sequence>
<gene>
    <name evidence="1" type="ORF">ElyMa_002584200</name>
</gene>
<reference evidence="1 2" key="1">
    <citation type="journal article" date="2021" name="Elife">
        <title>Chloroplast acquisition without the gene transfer in kleptoplastic sea slugs, Plakobranchus ocellatus.</title>
        <authorList>
            <person name="Maeda T."/>
            <person name="Takahashi S."/>
            <person name="Yoshida T."/>
            <person name="Shimamura S."/>
            <person name="Takaki Y."/>
            <person name="Nagai Y."/>
            <person name="Toyoda A."/>
            <person name="Suzuki Y."/>
            <person name="Arimoto A."/>
            <person name="Ishii H."/>
            <person name="Satoh N."/>
            <person name="Nishiyama T."/>
            <person name="Hasebe M."/>
            <person name="Maruyama T."/>
            <person name="Minagawa J."/>
            <person name="Obokata J."/>
            <person name="Shigenobu S."/>
        </authorList>
    </citation>
    <scope>NUCLEOTIDE SEQUENCE [LARGE SCALE GENOMIC DNA]</scope>
</reference>
<organism evidence="1 2">
    <name type="scientific">Elysia marginata</name>
    <dbReference type="NCBI Taxonomy" id="1093978"/>
    <lineage>
        <taxon>Eukaryota</taxon>
        <taxon>Metazoa</taxon>
        <taxon>Spiralia</taxon>
        <taxon>Lophotrochozoa</taxon>
        <taxon>Mollusca</taxon>
        <taxon>Gastropoda</taxon>
        <taxon>Heterobranchia</taxon>
        <taxon>Euthyneura</taxon>
        <taxon>Panpulmonata</taxon>
        <taxon>Sacoglossa</taxon>
        <taxon>Placobranchoidea</taxon>
        <taxon>Plakobranchidae</taxon>
        <taxon>Elysia</taxon>
    </lineage>
</organism>
<evidence type="ECO:0000313" key="2">
    <source>
        <dbReference type="Proteomes" id="UP000762676"/>
    </source>
</evidence>
<comment type="caution">
    <text evidence="1">The sequence shown here is derived from an EMBL/GenBank/DDBJ whole genome shotgun (WGS) entry which is preliminary data.</text>
</comment>
<proteinExistence type="predicted"/>